<organism evidence="7 8">
    <name type="scientific">Corynebacterium nuruki</name>
    <dbReference type="NCBI Taxonomy" id="1032851"/>
    <lineage>
        <taxon>Bacteria</taxon>
        <taxon>Bacillati</taxon>
        <taxon>Actinomycetota</taxon>
        <taxon>Actinomycetes</taxon>
        <taxon>Mycobacteriales</taxon>
        <taxon>Corynebacteriaceae</taxon>
        <taxon>Corynebacterium</taxon>
    </lineage>
</organism>
<comment type="subcellular location">
    <subcellularLocation>
        <location evidence="1">Membrane</location>
        <topology evidence="1">Multi-pass membrane protein</topology>
    </subcellularLocation>
</comment>
<dbReference type="EMBL" id="DQID01000235">
    <property type="protein sequence ID" value="HCT14915.1"/>
    <property type="molecule type" value="Genomic_DNA"/>
</dbReference>
<evidence type="ECO:0000259" key="6">
    <source>
        <dbReference type="Pfam" id="PF01694"/>
    </source>
</evidence>
<dbReference type="InterPro" id="IPR035952">
    <property type="entry name" value="Rhomboid-like_sf"/>
</dbReference>
<feature type="transmembrane region" description="Helical" evidence="5">
    <location>
        <begin position="138"/>
        <end position="158"/>
    </location>
</feature>
<evidence type="ECO:0000256" key="5">
    <source>
        <dbReference type="SAM" id="Phobius"/>
    </source>
</evidence>
<accession>A0A3D4T0R7</accession>
<keyword evidence="3 5" id="KW-1133">Transmembrane helix</keyword>
<dbReference type="SUPFAM" id="SSF144091">
    <property type="entry name" value="Rhomboid-like"/>
    <property type="match status" value="1"/>
</dbReference>
<dbReference type="GO" id="GO:0006508">
    <property type="term" value="P:proteolysis"/>
    <property type="evidence" value="ECO:0007669"/>
    <property type="project" value="UniProtKB-KW"/>
</dbReference>
<evidence type="ECO:0000313" key="7">
    <source>
        <dbReference type="EMBL" id="HCT14915.1"/>
    </source>
</evidence>
<feature type="domain" description="Peptidase S54 rhomboid" evidence="6">
    <location>
        <begin position="24"/>
        <end position="156"/>
    </location>
</feature>
<feature type="transmembrane region" description="Helical" evidence="5">
    <location>
        <begin position="114"/>
        <end position="132"/>
    </location>
</feature>
<proteinExistence type="predicted"/>
<dbReference type="Proteomes" id="UP000261739">
    <property type="component" value="Unassembled WGS sequence"/>
</dbReference>
<dbReference type="InterPro" id="IPR022764">
    <property type="entry name" value="Peptidase_S54_rhomboid_dom"/>
</dbReference>
<feature type="transmembrane region" description="Helical" evidence="5">
    <location>
        <begin position="61"/>
        <end position="81"/>
    </location>
</feature>
<evidence type="ECO:0000256" key="2">
    <source>
        <dbReference type="ARBA" id="ARBA00022692"/>
    </source>
</evidence>
<keyword evidence="7" id="KW-0645">Protease</keyword>
<feature type="transmembrane region" description="Helical" evidence="5">
    <location>
        <begin position="32"/>
        <end position="54"/>
    </location>
</feature>
<dbReference type="Gene3D" id="1.20.1540.10">
    <property type="entry name" value="Rhomboid-like"/>
    <property type="match status" value="1"/>
</dbReference>
<dbReference type="GO" id="GO:0016020">
    <property type="term" value="C:membrane"/>
    <property type="evidence" value="ECO:0007669"/>
    <property type="project" value="UniProtKB-SubCell"/>
</dbReference>
<comment type="caution">
    <text evidence="7">The sequence shown here is derived from an EMBL/GenBank/DDBJ whole genome shotgun (WGS) entry which is preliminary data.</text>
</comment>
<dbReference type="Pfam" id="PF01694">
    <property type="entry name" value="Rhomboid"/>
    <property type="match status" value="1"/>
</dbReference>
<dbReference type="STRING" id="863239.GCA_000213935_00675"/>
<evidence type="ECO:0000256" key="3">
    <source>
        <dbReference type="ARBA" id="ARBA00022989"/>
    </source>
</evidence>
<gene>
    <name evidence="7" type="ORF">DIW82_09070</name>
</gene>
<keyword evidence="7" id="KW-0378">Hydrolase</keyword>
<evidence type="ECO:0000313" key="8">
    <source>
        <dbReference type="Proteomes" id="UP000261739"/>
    </source>
</evidence>
<evidence type="ECO:0000256" key="1">
    <source>
        <dbReference type="ARBA" id="ARBA00004141"/>
    </source>
</evidence>
<sequence>MAVNVLSGYRLTGYGIRPHDVAGLWGILTAPFLHVSVDHLLSNTPACAVLLFLVALSGQRAVWLSSVVTAVTGGLGVWLFAPDGTVHVGASILIYGWAAFLVLRGFVAGKLLQMLLGLVVAVAYAGMFWGLFPGEPGVSWQGHLFGAVGGGLAAVAAGRTTRIGAHDRRHGS</sequence>
<dbReference type="GO" id="GO:0004252">
    <property type="term" value="F:serine-type endopeptidase activity"/>
    <property type="evidence" value="ECO:0007669"/>
    <property type="project" value="InterPro"/>
</dbReference>
<evidence type="ECO:0000256" key="4">
    <source>
        <dbReference type="ARBA" id="ARBA00023136"/>
    </source>
</evidence>
<dbReference type="AlphaFoldDB" id="A0A3D4T0R7"/>
<name>A0A3D4T0R7_9CORY</name>
<keyword evidence="2 5" id="KW-0812">Transmembrane</keyword>
<feature type="transmembrane region" description="Helical" evidence="5">
    <location>
        <begin position="87"/>
        <end position="107"/>
    </location>
</feature>
<protein>
    <submittedName>
        <fullName evidence="7">Rhomboid family intramembrane serine protease</fullName>
    </submittedName>
</protein>
<keyword evidence="4 5" id="KW-0472">Membrane</keyword>
<reference evidence="7 8" key="1">
    <citation type="journal article" date="2018" name="Nat. Biotechnol.">
        <title>A standardized bacterial taxonomy based on genome phylogeny substantially revises the tree of life.</title>
        <authorList>
            <person name="Parks D.H."/>
            <person name="Chuvochina M."/>
            <person name="Waite D.W."/>
            <person name="Rinke C."/>
            <person name="Skarshewski A."/>
            <person name="Chaumeil P.A."/>
            <person name="Hugenholtz P."/>
        </authorList>
    </citation>
    <scope>NUCLEOTIDE SEQUENCE [LARGE SCALE GENOMIC DNA]</scope>
    <source>
        <strain evidence="7">UBA11247</strain>
    </source>
</reference>